<dbReference type="RefSeq" id="XP_068368064.1">
    <property type="nucleotide sequence ID" value="XM_068514496.1"/>
</dbReference>
<feature type="transmembrane region" description="Helical" evidence="1">
    <location>
        <begin position="200"/>
        <end position="229"/>
    </location>
</feature>
<organism evidence="2 3">
    <name type="scientific">Tritrichomonas foetus</name>
    <dbReference type="NCBI Taxonomy" id="1144522"/>
    <lineage>
        <taxon>Eukaryota</taxon>
        <taxon>Metamonada</taxon>
        <taxon>Parabasalia</taxon>
        <taxon>Tritrichomonadida</taxon>
        <taxon>Tritrichomonadidae</taxon>
        <taxon>Tritrichomonas</taxon>
    </lineage>
</organism>
<dbReference type="VEuPathDB" id="TrichDB:TRFO_42815"/>
<evidence type="ECO:0000313" key="2">
    <source>
        <dbReference type="EMBL" id="OHT14928.1"/>
    </source>
</evidence>
<comment type="caution">
    <text evidence="2">The sequence shown here is derived from an EMBL/GenBank/DDBJ whole genome shotgun (WGS) entry which is preliminary data.</text>
</comment>
<name>A0A1J4KVL4_9EUKA</name>
<reference evidence="2" key="1">
    <citation type="submission" date="2016-10" db="EMBL/GenBank/DDBJ databases">
        <authorList>
            <person name="Benchimol M."/>
            <person name="Almeida L.G."/>
            <person name="Vasconcelos A.T."/>
            <person name="Perreira-Neves A."/>
            <person name="Rosa I.A."/>
            <person name="Tasca T."/>
            <person name="Bogo M.R."/>
            <person name="de Souza W."/>
        </authorList>
    </citation>
    <scope>NUCLEOTIDE SEQUENCE [LARGE SCALE GENOMIC DNA]</scope>
    <source>
        <strain evidence="2">K</strain>
    </source>
</reference>
<feature type="transmembrane region" description="Helical" evidence="1">
    <location>
        <begin position="436"/>
        <end position="457"/>
    </location>
</feature>
<dbReference type="PANTHER" id="PTHR34993">
    <property type="entry name" value="TRANSMEMBRANE PROTEIN"/>
    <property type="match status" value="1"/>
</dbReference>
<accession>A0A1J4KVL4</accession>
<keyword evidence="1" id="KW-0472">Membrane</keyword>
<keyword evidence="1" id="KW-1133">Transmembrane helix</keyword>
<feature type="transmembrane region" description="Helical" evidence="1">
    <location>
        <begin position="463"/>
        <end position="480"/>
    </location>
</feature>
<dbReference type="AlphaFoldDB" id="A0A1J4KVL4"/>
<dbReference type="OrthoDB" id="10577708at2759"/>
<sequence>MPAIINPSTLSSIIRYLQSISLTLGIPAGDLPAKLETFVNAINNFFTKVIEYLPDIPDFDVRVRIVILSFAIPAILDFLFTWIVGDLRDNIQHIFDIAACFVLLFQTSYIIMSNGKSSISTYILIPVCLIYAIYRLYVLYKTLKNSEPPEQLIHIVDNIRNYYMNNIIPGTSSDLTEDDITSLLEKYNQSFVLKIVKPTFLNIGFILFLLVGLSLVICFMFGVLAPINITEFTKITTTVICSILILLLLIVLIMIIFPCLRNSFLSFRKFVRRYGVKVLMLLLDFLYIPVGRAILENFNFKKNDCGVGFYRSFYVDKSNYFDFLLDHNTTCEICDTILNDTCSYACFNNNVLYSTLSPHLEFIKDLMETVGPIIAFAVIFIIIGMPILTLKMVLRNKSIAWSIPVFGRSPEVKWSTLVTRLSTPGLFYFYMYKYNLSIWALFSPILKLLIIILTEIAERVNGNVSYAILVLYIAVLICYAKFSPYIYAFNNVLEIIINFSNAALTLVPICATYGKIVPSWFSIPLSIIICILPIIALPYALFCRKSEIAPEIDPGMAIDEDGKYVESIVPNQELHLEMIDLMAIWQVVSLQSNEIHPKYESDEINEFYCDDLITIGRDDLMINMKEMYNLIDIVCDATTTSGYLSMLKMAVIIASGCGGWFFGSIYGKHLLFNNTVC</sequence>
<feature type="transmembrane region" description="Helical" evidence="1">
    <location>
        <begin position="61"/>
        <end position="82"/>
    </location>
</feature>
<gene>
    <name evidence="2" type="ORF">TRFO_42815</name>
</gene>
<feature type="transmembrane region" description="Helical" evidence="1">
    <location>
        <begin position="278"/>
        <end position="295"/>
    </location>
</feature>
<keyword evidence="3" id="KW-1185">Reference proteome</keyword>
<feature type="transmembrane region" description="Helical" evidence="1">
    <location>
        <begin position="235"/>
        <end position="257"/>
    </location>
</feature>
<evidence type="ECO:0000256" key="1">
    <source>
        <dbReference type="SAM" id="Phobius"/>
    </source>
</evidence>
<evidence type="ECO:0000313" key="3">
    <source>
        <dbReference type="Proteomes" id="UP000179807"/>
    </source>
</evidence>
<proteinExistence type="predicted"/>
<feature type="transmembrane region" description="Helical" evidence="1">
    <location>
        <begin position="492"/>
        <end position="514"/>
    </location>
</feature>
<protein>
    <submittedName>
        <fullName evidence="2">Uncharacterized protein</fullName>
    </submittedName>
</protein>
<feature type="transmembrane region" description="Helical" evidence="1">
    <location>
        <begin position="119"/>
        <end position="137"/>
    </location>
</feature>
<feature type="transmembrane region" description="Helical" evidence="1">
    <location>
        <begin position="520"/>
        <end position="542"/>
    </location>
</feature>
<keyword evidence="1" id="KW-0812">Transmembrane</keyword>
<dbReference type="PANTHER" id="PTHR34993:SF1">
    <property type="entry name" value="TRANSMEMBRANE PROTEIN"/>
    <property type="match status" value="1"/>
</dbReference>
<feature type="transmembrane region" description="Helical" evidence="1">
    <location>
        <begin position="373"/>
        <end position="394"/>
    </location>
</feature>
<dbReference type="GeneID" id="94849200"/>
<dbReference type="Proteomes" id="UP000179807">
    <property type="component" value="Unassembled WGS sequence"/>
</dbReference>
<feature type="transmembrane region" description="Helical" evidence="1">
    <location>
        <begin position="94"/>
        <end position="113"/>
    </location>
</feature>
<dbReference type="EMBL" id="MLAK01000297">
    <property type="protein sequence ID" value="OHT14928.1"/>
    <property type="molecule type" value="Genomic_DNA"/>
</dbReference>